<dbReference type="PANTHER" id="PTHR38007">
    <property type="entry name" value="CRISPR SYSTEM CMS PROTEIN CSM5"/>
    <property type="match status" value="1"/>
</dbReference>
<dbReference type="Pfam" id="PF03787">
    <property type="entry name" value="RAMPs"/>
    <property type="match status" value="1"/>
</dbReference>
<evidence type="ECO:0000256" key="1">
    <source>
        <dbReference type="ARBA" id="ARBA00003088"/>
    </source>
</evidence>
<dbReference type="EMBL" id="DRWX01000186">
    <property type="protein sequence ID" value="HHM96344.1"/>
    <property type="molecule type" value="Genomic_DNA"/>
</dbReference>
<reference evidence="8" key="1">
    <citation type="journal article" date="2020" name="mSystems">
        <title>Genome- and Community-Level Interaction Insights into Carbon Utilization and Element Cycling Functions of Hydrothermarchaeota in Hydrothermal Sediment.</title>
        <authorList>
            <person name="Zhou Z."/>
            <person name="Liu Y."/>
            <person name="Xu W."/>
            <person name="Pan J."/>
            <person name="Luo Z.H."/>
            <person name="Li M."/>
        </authorList>
    </citation>
    <scope>NUCLEOTIDE SEQUENCE [LARGE SCALE GENOMIC DNA]</scope>
    <source>
        <strain evidence="8">SpSt-1065</strain>
    </source>
</reference>
<keyword evidence="4" id="KW-0694">RNA-binding</keyword>
<evidence type="ECO:0000256" key="2">
    <source>
        <dbReference type="ARBA" id="ARBA00006680"/>
    </source>
</evidence>
<dbReference type="AlphaFoldDB" id="A0A7C5RSR2"/>
<organism evidence="8">
    <name type="scientific">Thermomicrobium roseum</name>
    <dbReference type="NCBI Taxonomy" id="500"/>
    <lineage>
        <taxon>Bacteria</taxon>
        <taxon>Pseudomonadati</taxon>
        <taxon>Thermomicrobiota</taxon>
        <taxon>Thermomicrobia</taxon>
        <taxon>Thermomicrobiales</taxon>
        <taxon>Thermomicrobiaceae</taxon>
        <taxon>Thermomicrobium</taxon>
    </lineage>
</organism>
<evidence type="ECO:0000313" key="8">
    <source>
        <dbReference type="EMBL" id="HHM96344.1"/>
    </source>
</evidence>
<evidence type="ECO:0000256" key="5">
    <source>
        <dbReference type="ARBA" id="ARBA00023118"/>
    </source>
</evidence>
<evidence type="ECO:0000256" key="3">
    <source>
        <dbReference type="ARBA" id="ARBA00016113"/>
    </source>
</evidence>
<dbReference type="GO" id="GO:0003723">
    <property type="term" value="F:RNA binding"/>
    <property type="evidence" value="ECO:0007669"/>
    <property type="project" value="UniProtKB-KW"/>
</dbReference>
<evidence type="ECO:0000259" key="7">
    <source>
        <dbReference type="Pfam" id="PF03787"/>
    </source>
</evidence>
<comment type="function">
    <text evidence="1">This subunit might be involved in maturation of a crRNA intermediate to its mature form.</text>
</comment>
<comment type="caution">
    <text evidence="8">The sequence shown here is derived from an EMBL/GenBank/DDBJ whole genome shotgun (WGS) entry which is preliminary data.</text>
</comment>
<dbReference type="PANTHER" id="PTHR38007:SF1">
    <property type="entry name" value="CRISPR SYSTEM CMS PROTEIN CSM5"/>
    <property type="match status" value="1"/>
</dbReference>
<proteinExistence type="inferred from homology"/>
<dbReference type="InterPro" id="IPR005537">
    <property type="entry name" value="RAMP_III_fam"/>
</dbReference>
<accession>A0A7C5RSR2</accession>
<comment type="similarity">
    <text evidence="2">Belongs to the CRISPR-associated Csm5 family.</text>
</comment>
<dbReference type="InterPro" id="IPR010173">
    <property type="entry name" value="CRISPR-assoc_Csm5"/>
</dbReference>
<protein>
    <recommendedName>
        <fullName evidence="3">CRISPR system Cms protein Csm5</fullName>
    </recommendedName>
    <alternativeName>
        <fullName evidence="6">CRISPR type III A-associated protein Csm5</fullName>
    </alternativeName>
</protein>
<keyword evidence="5" id="KW-0051">Antiviral defense</keyword>
<evidence type="ECO:0000256" key="4">
    <source>
        <dbReference type="ARBA" id="ARBA00022884"/>
    </source>
</evidence>
<feature type="domain" description="CRISPR type III-associated protein" evidence="7">
    <location>
        <begin position="54"/>
        <end position="375"/>
    </location>
</feature>
<gene>
    <name evidence="8" type="primary">csm5</name>
    <name evidence="8" type="ORF">ENM21_03930</name>
</gene>
<evidence type="ECO:0000256" key="6">
    <source>
        <dbReference type="ARBA" id="ARBA00031720"/>
    </source>
</evidence>
<name>A0A7C5RSR2_THERO</name>
<dbReference type="GO" id="GO:0051607">
    <property type="term" value="P:defense response to virus"/>
    <property type="evidence" value="ECO:0007669"/>
    <property type="project" value="UniProtKB-KW"/>
</dbReference>
<dbReference type="NCBIfam" id="TIGR01899">
    <property type="entry name" value="cas_TM1807_csm5"/>
    <property type="match status" value="1"/>
</dbReference>
<sequence length="440" mass="50323">MANSLMSHLTSCAASIQSTAMVLPSPSPLSGRRMLMASQPKNRPVLDLRSVELELELLTPLHIGAGGQPLLGNYDVVADTQRGRYYLIDLDRLITERMTEEQLARGQDPRVDNLITPQEWEAYARAILRGPSGQQIAPESRERWTLLPFERNASGHPYLPGSSFKGALRTALAYHFLRDQLRQQHQAKQSARLTDTPVGKQLRDQLNKNRKSREWFARPLETLLFQQSEGFDPNHDLLRVVRPSDSKPLPPDATVVEQVGIYQLRGQELRLLSPKHRWLVETLPEKTRLRLRLDFDFGPFGARRGLPEDRRAAVDLPMLLRACREFAYRLVSLEVQTLSRDTRSAVRSFYQSLAQRIKQAKHDEAYLQLGWGTGWRAKTIGPLLELSTVEDGLEFLDALIRNLRLDRTGHGRPFPRTRRFVERQGRPVFPLGWVRVRVVS</sequence>